<dbReference type="RefSeq" id="WP_204696503.1">
    <property type="nucleotide sequence ID" value="NZ_JAFBEC010000003.1"/>
</dbReference>
<evidence type="ECO:0000256" key="1">
    <source>
        <dbReference type="SAM" id="Phobius"/>
    </source>
</evidence>
<comment type="caution">
    <text evidence="2">The sequence shown here is derived from an EMBL/GenBank/DDBJ whole genome shotgun (WGS) entry which is preliminary data.</text>
</comment>
<feature type="transmembrane region" description="Helical" evidence="1">
    <location>
        <begin position="60"/>
        <end position="82"/>
    </location>
</feature>
<reference evidence="2 3" key="1">
    <citation type="submission" date="2021-01" db="EMBL/GenBank/DDBJ databases">
        <title>Genomic Encyclopedia of Type Strains, Phase IV (KMG-IV): sequencing the most valuable type-strain genomes for metagenomic binning, comparative biology and taxonomic classification.</title>
        <authorList>
            <person name="Goeker M."/>
        </authorList>
    </citation>
    <scope>NUCLEOTIDE SEQUENCE [LARGE SCALE GENOMIC DNA]</scope>
    <source>
        <strain evidence="2 3">DSM 25540</strain>
    </source>
</reference>
<name>A0ABS2PAA6_9BACL</name>
<accession>A0ABS2PAA6</accession>
<proteinExistence type="predicted"/>
<feature type="transmembrane region" description="Helical" evidence="1">
    <location>
        <begin position="7"/>
        <end position="30"/>
    </location>
</feature>
<organism evidence="2 3">
    <name type="scientific">Geomicrobium sediminis</name>
    <dbReference type="NCBI Taxonomy" id="1347788"/>
    <lineage>
        <taxon>Bacteria</taxon>
        <taxon>Bacillati</taxon>
        <taxon>Bacillota</taxon>
        <taxon>Bacilli</taxon>
        <taxon>Bacillales</taxon>
        <taxon>Geomicrobium</taxon>
    </lineage>
</organism>
<evidence type="ECO:0000313" key="2">
    <source>
        <dbReference type="EMBL" id="MBM7632334.1"/>
    </source>
</evidence>
<protein>
    <submittedName>
        <fullName evidence="2">Uncharacterized protein</fullName>
    </submittedName>
</protein>
<dbReference type="Proteomes" id="UP000741863">
    <property type="component" value="Unassembled WGS sequence"/>
</dbReference>
<gene>
    <name evidence="2" type="ORF">JOD17_001427</name>
</gene>
<sequence length="250" mass="28136">MTKTKGLLVVLGIMNVLLVIIHFSEFHVLFIKPTGYIIPIVINIVVLSVLGICSKSLHNGWVFISLVLSFVVLLVHGFIVWITESSYARIDSPHDQQSLVVEYRDFTLGETTYFYSFYETKFGILGRSLEDQSMTIMSRNFPSGIDAEEVLGLHTAEWITSETVRLHTWDGIVEIELKSSPSKTNEPPPTTDEEDLEAFMKALENEEVGQTIMIHGKRLETRYDESSGQSWIEVFDNAGEGAILKVYLAG</sequence>
<keyword evidence="1" id="KW-0472">Membrane</keyword>
<evidence type="ECO:0000313" key="3">
    <source>
        <dbReference type="Proteomes" id="UP000741863"/>
    </source>
</evidence>
<keyword evidence="1" id="KW-1133">Transmembrane helix</keyword>
<keyword evidence="3" id="KW-1185">Reference proteome</keyword>
<feature type="transmembrane region" description="Helical" evidence="1">
    <location>
        <begin position="36"/>
        <end position="53"/>
    </location>
</feature>
<dbReference type="EMBL" id="JAFBEC010000003">
    <property type="protein sequence ID" value="MBM7632334.1"/>
    <property type="molecule type" value="Genomic_DNA"/>
</dbReference>
<keyword evidence="1" id="KW-0812">Transmembrane</keyword>